<feature type="binding site" evidence="6">
    <location>
        <position position="357"/>
    </location>
    <ligand>
        <name>Zn(2+)</name>
        <dbReference type="ChEBI" id="CHEBI:29105"/>
    </ligand>
</feature>
<comment type="function">
    <text evidence="6">Catalytic subunit of the queuine tRNA-ribosyltransferase (TGT) that catalyzes the base-exchange of a guanine (G) residue with queuine (Q) at position 34 (anticodon wobble position) in tRNAs with GU(N) anticodons (tRNA-Asp, -Asn, -His and -Tyr), resulting in the hypermodified nucleoside queuosine (7-(((4,5-cis-dihydroxy-2-cyclopenten-1-yl)amino)methyl)-7-deazaguanosine). Catalysis occurs through a double-displacement mechanism. The nucleophile active site attacks the C1' of nucleotide 34 to detach the guanine base from the RNA, forming a covalent enzyme-RNA intermediate. The proton acceptor active site deprotonates the incoming queuine, allowing a nucleophilic attack on the C1' of the ribose to form the product.</text>
</comment>
<protein>
    <recommendedName>
        <fullName evidence="6">Queuine tRNA-ribosyltransferase catalytic subunit 1</fullName>
        <ecNumber evidence="6">2.4.2.64</ecNumber>
    </recommendedName>
    <alternativeName>
        <fullName evidence="6">Guanine insertion enzyme</fullName>
    </alternativeName>
    <alternativeName>
        <fullName evidence="6">tRNA-guanine transglycosylase</fullName>
    </alternativeName>
</protein>
<feature type="binding site" evidence="6">
    <location>
        <position position="209"/>
    </location>
    <ligand>
        <name>substrate</name>
    </ligand>
</feature>
<dbReference type="SUPFAM" id="SSF51713">
    <property type="entry name" value="tRNA-guanine transglycosylase"/>
    <property type="match status" value="1"/>
</dbReference>
<sequence length="437" mass="47497">MQFEVIAKCPTTKARVSRMTLAHGVTMLPTFMPVATQAAIKGLTASQMEALGVTLILNNTYHLNLRPGMEVLNQAGGAHKFQGWDRNLLTVRVPAQRSDAVNSTYTTQDSGGFQLVSLSKFTTISEEGALFASPFTGEPTMLTPEESISIQHSISADIIMQLDDVVSSLTTGPRVEEAMERSVRWLDRCIVHHEKSGKKDTQNLFAIVQGGLSPELRDRCLDAMIERRNGVAGYAIGGLSGGEEKDVFWRIIKQCADKLPEERPRYSMGIGFAEDLLVCVALGVDMADCVFPTRTARFGVALTHNGPLNLKLAKHAKDFQPIDDSCPCPTCTDGMSRAILHHLITHETAGAHAITLHNVVFQAQVMGRAREAIIAGTFPDYLRSFFARYFGDAGYPAWCVNALRSVGVDLLEGGNAKVIPGSGAKWEYANPPGSSES</sequence>
<keyword evidence="2 6" id="KW-0808">Transferase</keyword>
<dbReference type="PANTHER" id="PTHR43530">
    <property type="entry name" value="QUEUINE TRNA-RIBOSYLTRANSFERASE CATALYTIC SUBUNIT 1"/>
    <property type="match status" value="1"/>
</dbReference>
<dbReference type="GO" id="GO:0005829">
    <property type="term" value="C:cytosol"/>
    <property type="evidence" value="ECO:0007669"/>
    <property type="project" value="TreeGrafter"/>
</dbReference>
<dbReference type="PANTHER" id="PTHR43530:SF1">
    <property type="entry name" value="QUEUINE TRNA-RIBOSYLTRANSFERASE CATALYTIC SUBUNIT 1"/>
    <property type="match status" value="1"/>
</dbReference>
<feature type="active site" description="Nucleophile" evidence="6">
    <location>
        <position position="288"/>
    </location>
</feature>
<dbReference type="EMBL" id="JAACJJ010000028">
    <property type="protein sequence ID" value="KAF5321347.1"/>
    <property type="molecule type" value="Genomic_DNA"/>
</dbReference>
<evidence type="ECO:0000313" key="9">
    <source>
        <dbReference type="Proteomes" id="UP000567179"/>
    </source>
</evidence>
<dbReference type="NCBIfam" id="TIGR00449">
    <property type="entry name" value="tgt_general"/>
    <property type="match status" value="1"/>
</dbReference>
<feature type="binding site" evidence="6">
    <location>
        <position position="163"/>
    </location>
    <ligand>
        <name>substrate</name>
    </ligand>
</feature>
<keyword evidence="6" id="KW-0963">Cytoplasm</keyword>
<gene>
    <name evidence="8" type="ORF">D9619_001768</name>
</gene>
<dbReference type="Gene3D" id="3.20.20.105">
    <property type="entry name" value="Queuine tRNA-ribosyltransferase-like"/>
    <property type="match status" value="1"/>
</dbReference>
<comment type="caution">
    <text evidence="8">The sequence shown here is derived from an EMBL/GenBank/DDBJ whole genome shotgun (WGS) entry which is preliminary data.</text>
</comment>
<dbReference type="InterPro" id="IPR036511">
    <property type="entry name" value="TGT-like_sf"/>
</dbReference>
<evidence type="ECO:0000256" key="6">
    <source>
        <dbReference type="HAMAP-Rule" id="MF_03218"/>
    </source>
</evidence>
<dbReference type="GO" id="GO:0046872">
    <property type="term" value="F:metal ion binding"/>
    <property type="evidence" value="ECO:0007669"/>
    <property type="project" value="UniProtKB-KW"/>
</dbReference>
<evidence type="ECO:0000256" key="2">
    <source>
        <dbReference type="ARBA" id="ARBA00022679"/>
    </source>
</evidence>
<feature type="binding site" evidence="6">
    <location>
        <begin position="109"/>
        <end position="113"/>
    </location>
    <ligand>
        <name>substrate</name>
    </ligand>
</feature>
<comment type="catalytic activity">
    <reaction evidence="6">
        <text>guanosine(34) in tRNA + queuine = queuosine(34) in tRNA + guanine</text>
        <dbReference type="Rhea" id="RHEA:16633"/>
        <dbReference type="Rhea" id="RHEA-COMP:10341"/>
        <dbReference type="Rhea" id="RHEA-COMP:18571"/>
        <dbReference type="ChEBI" id="CHEBI:16235"/>
        <dbReference type="ChEBI" id="CHEBI:17433"/>
        <dbReference type="ChEBI" id="CHEBI:74269"/>
        <dbReference type="ChEBI" id="CHEBI:194431"/>
        <dbReference type="EC" id="2.4.2.64"/>
    </reaction>
</comment>
<evidence type="ECO:0000256" key="4">
    <source>
        <dbReference type="ARBA" id="ARBA00022723"/>
    </source>
</evidence>
<reference evidence="8 9" key="1">
    <citation type="journal article" date="2020" name="ISME J.">
        <title>Uncovering the hidden diversity of litter-decomposition mechanisms in mushroom-forming fungi.</title>
        <authorList>
            <person name="Floudas D."/>
            <person name="Bentzer J."/>
            <person name="Ahren D."/>
            <person name="Johansson T."/>
            <person name="Persson P."/>
            <person name="Tunlid A."/>
        </authorList>
    </citation>
    <scope>NUCLEOTIDE SEQUENCE [LARGE SCALE GENOMIC DNA]</scope>
    <source>
        <strain evidence="8 9">CBS 101986</strain>
    </source>
</reference>
<dbReference type="InterPro" id="IPR002616">
    <property type="entry name" value="tRNA_ribo_trans-like"/>
</dbReference>
<proteinExistence type="inferred from homology"/>
<accession>A0A8H5BDK4</accession>
<feature type="binding site" evidence="6">
    <location>
        <position position="326"/>
    </location>
    <ligand>
        <name>Zn(2+)</name>
        <dbReference type="ChEBI" id="CHEBI:29105"/>
    </ligand>
</feature>
<feature type="binding site" evidence="6">
    <location>
        <position position="331"/>
    </location>
    <ligand>
        <name>Zn(2+)</name>
        <dbReference type="ChEBI" id="CHEBI:29105"/>
    </ligand>
</feature>
<dbReference type="GO" id="GO:0006400">
    <property type="term" value="P:tRNA modification"/>
    <property type="evidence" value="ECO:0007669"/>
    <property type="project" value="InterPro"/>
</dbReference>
<evidence type="ECO:0000256" key="1">
    <source>
        <dbReference type="ARBA" id="ARBA00022676"/>
    </source>
</evidence>
<keyword evidence="3 6" id="KW-0819">tRNA processing</keyword>
<comment type="cofactor">
    <cofactor evidence="6">
        <name>Zn(2+)</name>
        <dbReference type="ChEBI" id="CHEBI:29105"/>
    </cofactor>
</comment>
<evidence type="ECO:0000259" key="7">
    <source>
        <dbReference type="Pfam" id="PF01702"/>
    </source>
</evidence>
<feature type="region of interest" description="RNA binding; important for wobble base 34 recognition" evidence="6">
    <location>
        <begin position="293"/>
        <end position="297"/>
    </location>
</feature>
<comment type="subcellular location">
    <subcellularLocation>
        <location evidence="6">Cytoplasm</location>
    </subcellularLocation>
</comment>
<comment type="similarity">
    <text evidence="6">Belongs to the queuine tRNA-ribosyltransferase family.</text>
</comment>
<feature type="binding site" evidence="6">
    <location>
        <position position="328"/>
    </location>
    <ligand>
        <name>Zn(2+)</name>
        <dbReference type="ChEBI" id="CHEBI:29105"/>
    </ligand>
</feature>
<dbReference type="InterPro" id="IPR004803">
    <property type="entry name" value="TGT"/>
</dbReference>
<dbReference type="HAMAP" id="MF_00168">
    <property type="entry name" value="Q_tRNA_Tgt"/>
    <property type="match status" value="1"/>
</dbReference>
<dbReference type="NCBIfam" id="TIGR00430">
    <property type="entry name" value="Q_tRNA_tgt"/>
    <property type="match status" value="1"/>
</dbReference>
<dbReference type="Pfam" id="PF01702">
    <property type="entry name" value="TGT"/>
    <property type="match status" value="1"/>
</dbReference>
<evidence type="ECO:0000256" key="5">
    <source>
        <dbReference type="ARBA" id="ARBA00022833"/>
    </source>
</evidence>
<dbReference type="OrthoDB" id="10249838at2759"/>
<evidence type="ECO:0000313" key="8">
    <source>
        <dbReference type="EMBL" id="KAF5321347.1"/>
    </source>
</evidence>
<name>A0A8H5BDK4_9AGAR</name>
<dbReference type="AlphaFoldDB" id="A0A8H5BDK4"/>
<organism evidence="8 9">
    <name type="scientific">Psilocybe cf. subviscida</name>
    <dbReference type="NCBI Taxonomy" id="2480587"/>
    <lineage>
        <taxon>Eukaryota</taxon>
        <taxon>Fungi</taxon>
        <taxon>Dikarya</taxon>
        <taxon>Basidiomycota</taxon>
        <taxon>Agaricomycotina</taxon>
        <taxon>Agaricomycetes</taxon>
        <taxon>Agaricomycetidae</taxon>
        <taxon>Agaricales</taxon>
        <taxon>Agaricineae</taxon>
        <taxon>Strophariaceae</taxon>
        <taxon>Psilocybe</taxon>
    </lineage>
</organism>
<feature type="active site" description="Proton acceptor" evidence="6">
    <location>
        <position position="109"/>
    </location>
</feature>
<keyword evidence="9" id="KW-1185">Reference proteome</keyword>
<feature type="region of interest" description="RNA binding" evidence="6">
    <location>
        <begin position="269"/>
        <end position="275"/>
    </location>
</feature>
<keyword evidence="1 6" id="KW-0328">Glycosyltransferase</keyword>
<keyword evidence="4 6" id="KW-0479">Metal-binding</keyword>
<feature type="binding site" evidence="6">
    <location>
        <position position="238"/>
    </location>
    <ligand>
        <name>substrate</name>
    </ligand>
</feature>
<keyword evidence="5 6" id="KW-0862">Zinc</keyword>
<dbReference type="Proteomes" id="UP000567179">
    <property type="component" value="Unassembled WGS sequence"/>
</dbReference>
<dbReference type="EC" id="2.4.2.64" evidence="6"/>
<evidence type="ECO:0000256" key="3">
    <source>
        <dbReference type="ARBA" id="ARBA00022694"/>
    </source>
</evidence>
<dbReference type="GO" id="GO:0008479">
    <property type="term" value="F:tRNA-guanosine(34) queuine transglycosylase activity"/>
    <property type="evidence" value="ECO:0007669"/>
    <property type="project" value="UniProtKB-UniRule"/>
</dbReference>
<feature type="domain" description="tRNA-guanine(15) transglycosylase-like" evidence="7">
    <location>
        <begin position="12"/>
        <end position="389"/>
    </location>
</feature>
<comment type="subunit">
    <text evidence="6">Heterodimer of a catalytic subunit and an accessory subunit.</text>
</comment>